<protein>
    <submittedName>
        <fullName evidence="1">Uncharacterized protein</fullName>
    </submittedName>
</protein>
<dbReference type="EMBL" id="MAYW01000112">
    <property type="protein sequence ID" value="ODS31523.1"/>
    <property type="molecule type" value="Genomic_DNA"/>
</dbReference>
<accession>A0A1E3X7D8</accession>
<evidence type="ECO:0000313" key="1">
    <source>
        <dbReference type="EMBL" id="ODS31523.1"/>
    </source>
</evidence>
<name>A0A1E3X7D8_9BACT</name>
<comment type="caution">
    <text evidence="1">The sequence shown here is derived from an EMBL/GenBank/DDBJ whole genome shotgun (WGS) entry which is preliminary data.</text>
</comment>
<reference evidence="1 2" key="1">
    <citation type="submission" date="2016-07" db="EMBL/GenBank/DDBJ databases">
        <title>Draft genome of Scalindua rubra, obtained from a brine-seawater interface in the Red Sea, sheds light on salt adaptation in anammox bacteria.</title>
        <authorList>
            <person name="Speth D.R."/>
            <person name="Lagkouvardos I."/>
            <person name="Wang Y."/>
            <person name="Qian P.-Y."/>
            <person name="Dutilh B.E."/>
            <person name="Jetten M.S."/>
        </authorList>
    </citation>
    <scope>NUCLEOTIDE SEQUENCE [LARGE SCALE GENOMIC DNA]</scope>
    <source>
        <strain evidence="1">BSI-1</strain>
    </source>
</reference>
<proteinExistence type="predicted"/>
<dbReference type="AlphaFoldDB" id="A0A1E3X7D8"/>
<dbReference type="Proteomes" id="UP000094056">
    <property type="component" value="Unassembled WGS sequence"/>
</dbReference>
<sequence length="39" mass="4682">MRFCEFSKLMEIYVLLQYIYHDDVSVVLRTYIAPLLNPS</sequence>
<evidence type="ECO:0000313" key="2">
    <source>
        <dbReference type="Proteomes" id="UP000094056"/>
    </source>
</evidence>
<organism evidence="1 2">
    <name type="scientific">Candidatus Scalindua rubra</name>
    <dbReference type="NCBI Taxonomy" id="1872076"/>
    <lineage>
        <taxon>Bacteria</taxon>
        <taxon>Pseudomonadati</taxon>
        <taxon>Planctomycetota</taxon>
        <taxon>Candidatus Brocadiia</taxon>
        <taxon>Candidatus Brocadiales</taxon>
        <taxon>Candidatus Scalinduaceae</taxon>
        <taxon>Candidatus Scalindua</taxon>
    </lineage>
</organism>
<gene>
    <name evidence="1" type="ORF">SCARUB_03365</name>
</gene>